<keyword evidence="3" id="KW-0472">Membrane</keyword>
<feature type="domain" description="Putative zinc-finger" evidence="4">
    <location>
        <begin position="10"/>
        <end position="43"/>
    </location>
</feature>
<dbReference type="Proteomes" id="UP000643810">
    <property type="component" value="Unassembled WGS sequence"/>
</dbReference>
<proteinExistence type="inferred from homology"/>
<reference evidence="5 6" key="1">
    <citation type="submission" date="2020-08" db="EMBL/GenBank/DDBJ databases">
        <title>Genome public.</title>
        <authorList>
            <person name="Liu C."/>
            <person name="Sun Q."/>
        </authorList>
    </citation>
    <scope>NUCLEOTIDE SEQUENCE [LARGE SCALE GENOMIC DNA]</scope>
    <source>
        <strain evidence="5 6">NSJ-9</strain>
    </source>
</reference>
<dbReference type="RefSeq" id="WP_118535203.1">
    <property type="nucleotide sequence ID" value="NZ_JACOPG010000002.1"/>
</dbReference>
<feature type="transmembrane region" description="Helical" evidence="3">
    <location>
        <begin position="258"/>
        <end position="282"/>
    </location>
</feature>
<feature type="transmembrane region" description="Helical" evidence="3">
    <location>
        <begin position="138"/>
        <end position="157"/>
    </location>
</feature>
<evidence type="ECO:0000256" key="2">
    <source>
        <dbReference type="ARBA" id="ARBA00024438"/>
    </source>
</evidence>
<name>A0ABR7GF92_9FIRM</name>
<dbReference type="Gene3D" id="1.10.10.1320">
    <property type="entry name" value="Anti-sigma factor, zinc-finger domain"/>
    <property type="match status" value="1"/>
</dbReference>
<feature type="transmembrane region" description="Helical" evidence="3">
    <location>
        <begin position="228"/>
        <end position="246"/>
    </location>
</feature>
<feature type="transmembrane region" description="Helical" evidence="3">
    <location>
        <begin position="111"/>
        <end position="129"/>
    </location>
</feature>
<gene>
    <name evidence="5" type="ORF">H8R94_04900</name>
</gene>
<keyword evidence="3" id="KW-1133">Transmembrane helix</keyword>
<dbReference type="InterPro" id="IPR027383">
    <property type="entry name" value="Znf_put"/>
</dbReference>
<sequence length="324" mass="35881">MSNIEQKLPCEVVQDILPLYHDGVCSGASRKMVENHLQECRTCKTLLQEMDETEMDMALADETKEVLEHHAKRERTLAYKTAVVIAGLLLLPIVIALLMTLPGYSDLKTDAAIMASMLLVAGFTVVPLLSRGKKLAKTIVASTAALILLIFIVEMFFDHGNWITFGEIACSTMFGLSLVFAPFVVKQLDLPETLVNQKALLTVAWDTIWFYLMMVMFAIDNPIYTQDLFLPGTFFVALGWAIFCDYRYLPGNGWMKTAVLSLLVGIWGTIGNALGWVSVSVMTKAGETPLDLRGWILAITLGLAIVLFVIGLLRQKGQSKRIKA</sequence>
<comment type="caution">
    <text evidence="5">The sequence shown here is derived from an EMBL/GenBank/DDBJ whole genome shotgun (WGS) entry which is preliminary data.</text>
</comment>
<evidence type="ECO:0000256" key="3">
    <source>
        <dbReference type="SAM" id="Phobius"/>
    </source>
</evidence>
<feature type="transmembrane region" description="Helical" evidence="3">
    <location>
        <begin position="163"/>
        <end position="185"/>
    </location>
</feature>
<comment type="similarity">
    <text evidence="1">Belongs to the zinc-associated anti-sigma factor (ZAS) superfamily. Anti-sigma-W factor family.</text>
</comment>
<accession>A0ABR7GF92</accession>
<keyword evidence="6" id="KW-1185">Reference proteome</keyword>
<feature type="transmembrane region" description="Helical" evidence="3">
    <location>
        <begin position="77"/>
        <end position="99"/>
    </location>
</feature>
<feature type="transmembrane region" description="Helical" evidence="3">
    <location>
        <begin position="294"/>
        <end position="313"/>
    </location>
</feature>
<evidence type="ECO:0000259" key="4">
    <source>
        <dbReference type="Pfam" id="PF13490"/>
    </source>
</evidence>
<evidence type="ECO:0000256" key="1">
    <source>
        <dbReference type="ARBA" id="ARBA00024353"/>
    </source>
</evidence>
<evidence type="ECO:0000313" key="6">
    <source>
        <dbReference type="Proteomes" id="UP000643810"/>
    </source>
</evidence>
<dbReference type="InterPro" id="IPR041916">
    <property type="entry name" value="Anti_sigma_zinc_sf"/>
</dbReference>
<feature type="transmembrane region" description="Helical" evidence="3">
    <location>
        <begin position="197"/>
        <end position="216"/>
    </location>
</feature>
<evidence type="ECO:0000313" key="5">
    <source>
        <dbReference type="EMBL" id="MBC5685947.1"/>
    </source>
</evidence>
<dbReference type="Pfam" id="PF13490">
    <property type="entry name" value="zf-HC2"/>
    <property type="match status" value="1"/>
</dbReference>
<protein>
    <recommendedName>
        <fullName evidence="2">Anti-sigma-W factor RsiW</fullName>
    </recommendedName>
</protein>
<dbReference type="EMBL" id="JACOPG010000002">
    <property type="protein sequence ID" value="MBC5685947.1"/>
    <property type="molecule type" value="Genomic_DNA"/>
</dbReference>
<organism evidence="5 6">
    <name type="scientific">Roseburia lenta</name>
    <dbReference type="NCBI Taxonomy" id="2763061"/>
    <lineage>
        <taxon>Bacteria</taxon>
        <taxon>Bacillati</taxon>
        <taxon>Bacillota</taxon>
        <taxon>Clostridia</taxon>
        <taxon>Lachnospirales</taxon>
        <taxon>Lachnospiraceae</taxon>
        <taxon>Roseburia</taxon>
    </lineage>
</organism>
<keyword evidence="3" id="KW-0812">Transmembrane</keyword>